<evidence type="ECO:0000313" key="1">
    <source>
        <dbReference type="EMBL" id="MDR7164841.1"/>
    </source>
</evidence>
<accession>A0AAW8NCS9</accession>
<reference evidence="1" key="1">
    <citation type="submission" date="2023-07" db="EMBL/GenBank/DDBJ databases">
        <title>Sorghum-associated microbial communities from plants grown in Nebraska, USA.</title>
        <authorList>
            <person name="Schachtman D."/>
        </authorList>
    </citation>
    <scope>NUCLEOTIDE SEQUENCE</scope>
    <source>
        <strain evidence="1">BE261</strain>
    </source>
</reference>
<dbReference type="EMBL" id="JAVDWN010000010">
    <property type="protein sequence ID" value="MDR7164841.1"/>
    <property type="molecule type" value="Genomic_DNA"/>
</dbReference>
<comment type="caution">
    <text evidence="1">The sequence shown here is derived from an EMBL/GenBank/DDBJ whole genome shotgun (WGS) entry which is preliminary data.</text>
</comment>
<dbReference type="InterPro" id="IPR023292">
    <property type="entry name" value="NTP_PyroPHydrolase-like_dom_sf"/>
</dbReference>
<sequence>MIEEEFWELAESLFPGCKDMYLASHEDHETLSGELALYPEAYEYDPDLIESADAVADLDVVINGFGIRSGFDMQSLSREVFSSNMSKLGADGKPIYHPNGKIAKGPDFKQPNIAKALGLTDA</sequence>
<dbReference type="AlphaFoldDB" id="A0AAW8NCS9"/>
<proteinExistence type="predicted"/>
<name>A0AAW8NCS9_PSEOX</name>
<organism evidence="1 2">
    <name type="scientific">Pseudarthrobacter oxydans</name>
    <name type="common">Arthrobacter oxydans</name>
    <dbReference type="NCBI Taxonomy" id="1671"/>
    <lineage>
        <taxon>Bacteria</taxon>
        <taxon>Bacillati</taxon>
        <taxon>Actinomycetota</taxon>
        <taxon>Actinomycetes</taxon>
        <taxon>Micrococcales</taxon>
        <taxon>Micrococcaceae</taxon>
        <taxon>Pseudarthrobacter</taxon>
    </lineage>
</organism>
<dbReference type="Proteomes" id="UP001262032">
    <property type="component" value="Unassembled WGS sequence"/>
</dbReference>
<evidence type="ECO:0000313" key="2">
    <source>
        <dbReference type="Proteomes" id="UP001262032"/>
    </source>
</evidence>
<dbReference type="Gene3D" id="1.10.3420.10">
    <property type="entry name" value="putative ntp pyrophosphohydrolase like domain"/>
    <property type="match status" value="1"/>
</dbReference>
<gene>
    <name evidence="1" type="ORF">J2X12_002879</name>
</gene>
<protein>
    <submittedName>
        <fullName evidence="1">HAD superfamily Cof-like phosphohydrolase</fullName>
    </submittedName>
</protein>